<evidence type="ECO:0000313" key="3">
    <source>
        <dbReference type="Proteomes" id="UP001321542"/>
    </source>
</evidence>
<accession>A0ABN5VD58</accession>
<proteinExistence type="predicted"/>
<feature type="domain" description="Amidohydrolase 3" evidence="1">
    <location>
        <begin position="53"/>
        <end position="466"/>
    </location>
</feature>
<dbReference type="Gene3D" id="3.10.310.70">
    <property type="match status" value="1"/>
</dbReference>
<dbReference type="InterPro" id="IPR013108">
    <property type="entry name" value="Amidohydro_3"/>
</dbReference>
<sequence>MNGENGALLLRETELHGPHGRRGPVDCRIRDGVVAEIGPRLSPRADEFVVRGEGGALLPGLADHHLHLTAMAASYTSLDVSALSREGLASALAEAAPGTDGWVRAVGFDDVLHGDLDRDVVDRWNNAVPVRVQHRSGALWVVNSPGLRQLGASTAAHDGIERDGTGQPVGRLWRADAWLRDALGGRPPSLRSVGARLAALGVTHVTDATPDAGAAEAVADAVRQAELPQRVMMLAEGAAHLAGRRLTIGPVKLLVTDHALPDLDELTRRIRRAHAVGRPAAVHCVTRTALALTLAAFDQAGGVDGDRVEHCAVADLSAAGQLAVRGLRVVTQPTLVARRGDDYWDRAEPEDRPDLWRYAGLLRVGVRVAPNSDAPYGDPDPWACLRAASERLTPSGRVLGPDERTPAATVLRGLLAPLHDPGGPPRDIAVGLPADLVLLDRPLSEALRTPDAGRVRATFIGGRVVHGAENLGLD</sequence>
<dbReference type="Pfam" id="PF07969">
    <property type="entry name" value="Amidohydro_3"/>
    <property type="match status" value="1"/>
</dbReference>
<reference evidence="2 3" key="2">
    <citation type="journal article" date="2023" name="ChemBioChem">
        <title>Acyltransferase Domain Exchange between Two Independent Type I Polyketide Synthases in the Same Producer Strain of Macrolide Antibiotics.</title>
        <authorList>
            <person name="Kudo F."/>
            <person name="Kishikawa K."/>
            <person name="Tsuboi K."/>
            <person name="Kido T."/>
            <person name="Usui T."/>
            <person name="Hashimoto J."/>
            <person name="Shin-Ya K."/>
            <person name="Miyanaga A."/>
            <person name="Eguchi T."/>
        </authorList>
    </citation>
    <scope>NUCLEOTIDE SEQUENCE [LARGE SCALE GENOMIC DNA]</scope>
    <source>
        <strain evidence="2 3">A-8890</strain>
    </source>
</reference>
<dbReference type="EMBL" id="AP018448">
    <property type="protein sequence ID" value="BBC31264.1"/>
    <property type="molecule type" value="Genomic_DNA"/>
</dbReference>
<dbReference type="PANTHER" id="PTHR22642:SF2">
    <property type="entry name" value="PROTEIN LONG AFTER FAR-RED 3"/>
    <property type="match status" value="1"/>
</dbReference>
<evidence type="ECO:0000313" key="2">
    <source>
        <dbReference type="EMBL" id="BBC31264.1"/>
    </source>
</evidence>
<keyword evidence="3" id="KW-1185">Reference proteome</keyword>
<dbReference type="RefSeq" id="WP_286249935.1">
    <property type="nucleotide sequence ID" value="NZ_AP018448.1"/>
</dbReference>
<dbReference type="PANTHER" id="PTHR22642">
    <property type="entry name" value="IMIDAZOLONEPROPIONASE"/>
    <property type="match status" value="1"/>
</dbReference>
<dbReference type="Gene3D" id="2.30.40.10">
    <property type="entry name" value="Urease, subunit C, domain 1"/>
    <property type="match status" value="1"/>
</dbReference>
<protein>
    <recommendedName>
        <fullName evidence="1">Amidohydrolase 3 domain-containing protein</fullName>
    </recommendedName>
</protein>
<gene>
    <name evidence="2" type="ORF">SGFS_025580</name>
</gene>
<dbReference type="Proteomes" id="UP001321542">
    <property type="component" value="Chromosome"/>
</dbReference>
<dbReference type="Gene3D" id="3.20.20.140">
    <property type="entry name" value="Metal-dependent hydrolases"/>
    <property type="match status" value="2"/>
</dbReference>
<reference evidence="2 3" key="1">
    <citation type="journal article" date="2010" name="ChemBioChem">
        <title>Cloning and characterization of the biosynthetic gene cluster of 16-membered macrolide antibiotic FD-891: involvement of a dual functional cytochrome P450 monooxygenase catalyzing epoxidation and hydroxylation.</title>
        <authorList>
            <person name="Kudo F."/>
            <person name="Motegi A."/>
            <person name="Mizoue K."/>
            <person name="Eguchi T."/>
        </authorList>
    </citation>
    <scope>NUCLEOTIDE SEQUENCE [LARGE SCALE GENOMIC DNA]</scope>
    <source>
        <strain evidence="2 3">A-8890</strain>
    </source>
</reference>
<name>A0ABN5VD58_9ACTN</name>
<dbReference type="InterPro" id="IPR032466">
    <property type="entry name" value="Metal_Hydrolase"/>
</dbReference>
<dbReference type="SUPFAM" id="SSF51556">
    <property type="entry name" value="Metallo-dependent hydrolases"/>
    <property type="match status" value="1"/>
</dbReference>
<dbReference type="SUPFAM" id="SSF51338">
    <property type="entry name" value="Composite domain of metallo-dependent hydrolases"/>
    <property type="match status" value="1"/>
</dbReference>
<dbReference type="InterPro" id="IPR011059">
    <property type="entry name" value="Metal-dep_hydrolase_composite"/>
</dbReference>
<evidence type="ECO:0000259" key="1">
    <source>
        <dbReference type="Pfam" id="PF07969"/>
    </source>
</evidence>
<organism evidence="2 3">
    <name type="scientific">Streptomyces graminofaciens</name>
    <dbReference type="NCBI Taxonomy" id="68212"/>
    <lineage>
        <taxon>Bacteria</taxon>
        <taxon>Bacillati</taxon>
        <taxon>Actinomycetota</taxon>
        <taxon>Actinomycetes</taxon>
        <taxon>Kitasatosporales</taxon>
        <taxon>Streptomycetaceae</taxon>
        <taxon>Streptomyces</taxon>
    </lineage>
</organism>